<accession>A0ABQ6MI57</accession>
<proteinExistence type="predicted"/>
<keyword evidence="3" id="KW-1185">Reference proteome</keyword>
<dbReference type="EMBL" id="BRYB01002853">
    <property type="protein sequence ID" value="GMI26522.1"/>
    <property type="molecule type" value="Genomic_DNA"/>
</dbReference>
<feature type="compositionally biased region" description="Basic and acidic residues" evidence="1">
    <location>
        <begin position="88"/>
        <end position="107"/>
    </location>
</feature>
<reference evidence="2 3" key="1">
    <citation type="journal article" date="2023" name="Commun. Biol.">
        <title>Genome analysis of Parmales, the sister group of diatoms, reveals the evolutionary specialization of diatoms from phago-mixotrophs to photoautotrophs.</title>
        <authorList>
            <person name="Ban H."/>
            <person name="Sato S."/>
            <person name="Yoshikawa S."/>
            <person name="Yamada K."/>
            <person name="Nakamura Y."/>
            <person name="Ichinomiya M."/>
            <person name="Sato N."/>
            <person name="Blanc-Mathieu R."/>
            <person name="Endo H."/>
            <person name="Kuwata A."/>
            <person name="Ogata H."/>
        </authorList>
    </citation>
    <scope>NUCLEOTIDE SEQUENCE [LARGE SCALE GENOMIC DNA]</scope>
</reference>
<gene>
    <name evidence="2" type="ORF">TeGR_g9483</name>
</gene>
<feature type="region of interest" description="Disordered" evidence="1">
    <location>
        <begin position="54"/>
        <end position="107"/>
    </location>
</feature>
<dbReference type="Proteomes" id="UP001165060">
    <property type="component" value="Unassembled WGS sequence"/>
</dbReference>
<sequence length="107" mass="11753">MNNVASATVGWASFTFAVLGGAYVGYSQFKDQNAENLAVNEDLVRDRNRRLREMGERMKKDAGGGEGGGRGGGKKEKEEVEQVMFSSHEGRDAGQKDVRKYSYGRAE</sequence>
<evidence type="ECO:0000313" key="3">
    <source>
        <dbReference type="Proteomes" id="UP001165060"/>
    </source>
</evidence>
<protein>
    <submittedName>
        <fullName evidence="2">Uncharacterized protein</fullName>
    </submittedName>
</protein>
<comment type="caution">
    <text evidence="2">The sequence shown here is derived from an EMBL/GenBank/DDBJ whole genome shotgun (WGS) entry which is preliminary data.</text>
</comment>
<name>A0ABQ6MI57_9STRA</name>
<evidence type="ECO:0000313" key="2">
    <source>
        <dbReference type="EMBL" id="GMI26522.1"/>
    </source>
</evidence>
<feature type="compositionally biased region" description="Basic and acidic residues" evidence="1">
    <location>
        <begin position="54"/>
        <end position="63"/>
    </location>
</feature>
<evidence type="ECO:0000256" key="1">
    <source>
        <dbReference type="SAM" id="MobiDB-lite"/>
    </source>
</evidence>
<organism evidence="2 3">
    <name type="scientific">Tetraparma gracilis</name>
    <dbReference type="NCBI Taxonomy" id="2962635"/>
    <lineage>
        <taxon>Eukaryota</taxon>
        <taxon>Sar</taxon>
        <taxon>Stramenopiles</taxon>
        <taxon>Ochrophyta</taxon>
        <taxon>Bolidophyceae</taxon>
        <taxon>Parmales</taxon>
        <taxon>Triparmaceae</taxon>
        <taxon>Tetraparma</taxon>
    </lineage>
</organism>